<sequence>MTAVLHRGGTGGDVVRVADAQGRMSLEVPAGWGREVRDSGWDPHALGLATGHEPGLVVADDLSHWPDLKAAVNGVFAGMSAHGDVTARVRGLAHSGCRYTGARTFTDADWHGLVRSWSGCPDGGSVTESALVPADGAAHPQVYVQIRRRGDGDAVDGVLRSLRMG</sequence>
<reference evidence="2" key="1">
    <citation type="journal article" date="2019" name="Int. J. Syst. Evol. Microbiol.">
        <title>The Global Catalogue of Microorganisms (GCM) 10K type strain sequencing project: providing services to taxonomists for standard genome sequencing and annotation.</title>
        <authorList>
            <consortium name="The Broad Institute Genomics Platform"/>
            <consortium name="The Broad Institute Genome Sequencing Center for Infectious Disease"/>
            <person name="Wu L."/>
            <person name="Ma J."/>
        </authorList>
    </citation>
    <scope>NUCLEOTIDE SEQUENCE [LARGE SCALE GENOMIC DNA]</scope>
    <source>
        <strain evidence="2">JCM 11574</strain>
    </source>
</reference>
<keyword evidence="2" id="KW-1185">Reference proteome</keyword>
<dbReference type="Proteomes" id="UP001500893">
    <property type="component" value="Unassembled WGS sequence"/>
</dbReference>
<proteinExistence type="predicted"/>
<evidence type="ECO:0008006" key="3">
    <source>
        <dbReference type="Google" id="ProtNLM"/>
    </source>
</evidence>
<organism evidence="1 2">
    <name type="scientific">Streptomyces rameus</name>
    <dbReference type="NCBI Taxonomy" id="68261"/>
    <lineage>
        <taxon>Bacteria</taxon>
        <taxon>Bacillati</taxon>
        <taxon>Actinomycetota</taxon>
        <taxon>Actinomycetes</taxon>
        <taxon>Kitasatosporales</taxon>
        <taxon>Streptomycetaceae</taxon>
        <taxon>Streptomyces</taxon>
    </lineage>
</organism>
<evidence type="ECO:0000313" key="2">
    <source>
        <dbReference type="Proteomes" id="UP001500893"/>
    </source>
</evidence>
<comment type="caution">
    <text evidence="1">The sequence shown here is derived from an EMBL/GenBank/DDBJ whole genome shotgun (WGS) entry which is preliminary data.</text>
</comment>
<gene>
    <name evidence="1" type="ORF">GCM10010521_46790</name>
</gene>
<accession>A0ABP6NN25</accession>
<evidence type="ECO:0000313" key="1">
    <source>
        <dbReference type="EMBL" id="GAA3153599.1"/>
    </source>
</evidence>
<dbReference type="EMBL" id="BAAAVM010000073">
    <property type="protein sequence ID" value="GAA3153599.1"/>
    <property type="molecule type" value="Genomic_DNA"/>
</dbReference>
<name>A0ABP6NN25_9ACTN</name>
<protein>
    <recommendedName>
        <fullName evidence="3">Serine/threonine protein kinase</fullName>
    </recommendedName>
</protein>